<keyword evidence="2 10" id="KW-0963">Cytoplasm</keyword>
<evidence type="ECO:0000256" key="9">
    <source>
        <dbReference type="ARBA" id="ARBA00046608"/>
    </source>
</evidence>
<dbReference type="GO" id="GO:0006633">
    <property type="term" value="P:fatty acid biosynthetic process"/>
    <property type="evidence" value="ECO:0007669"/>
    <property type="project" value="UniProtKB-UniRule"/>
</dbReference>
<gene>
    <name evidence="10 11" type="primary">plsX</name>
    <name evidence="11" type="ORF">ELUCI_v1c08560</name>
</gene>
<dbReference type="PIRSF" id="PIRSF002465">
    <property type="entry name" value="Phsphlp_syn_PlsX"/>
    <property type="match status" value="1"/>
</dbReference>
<keyword evidence="7 10" id="KW-1208">Phospholipid metabolism</keyword>
<organism evidence="11 12">
    <name type="scientific">Williamsoniiplasma lucivorax</name>
    <dbReference type="NCBI Taxonomy" id="209274"/>
    <lineage>
        <taxon>Bacteria</taxon>
        <taxon>Bacillati</taxon>
        <taxon>Mycoplasmatota</taxon>
        <taxon>Mollicutes</taxon>
        <taxon>Entomoplasmatales</taxon>
        <taxon>Williamsoniiplasma</taxon>
    </lineage>
</organism>
<dbReference type="UniPathway" id="UPA00085"/>
<evidence type="ECO:0000256" key="2">
    <source>
        <dbReference type="ARBA" id="ARBA00022490"/>
    </source>
</evidence>
<keyword evidence="11" id="KW-0012">Acyltransferase</keyword>
<dbReference type="GO" id="GO:0005737">
    <property type="term" value="C:cytoplasm"/>
    <property type="evidence" value="ECO:0007669"/>
    <property type="project" value="UniProtKB-SubCell"/>
</dbReference>
<dbReference type="InterPro" id="IPR003664">
    <property type="entry name" value="FA_synthesis"/>
</dbReference>
<evidence type="ECO:0000256" key="3">
    <source>
        <dbReference type="ARBA" id="ARBA00022516"/>
    </source>
</evidence>
<evidence type="ECO:0000313" key="12">
    <source>
        <dbReference type="Proteomes" id="UP000237865"/>
    </source>
</evidence>
<dbReference type="GO" id="GO:0008654">
    <property type="term" value="P:phospholipid biosynthetic process"/>
    <property type="evidence" value="ECO:0007669"/>
    <property type="project" value="UniProtKB-KW"/>
</dbReference>
<comment type="caution">
    <text evidence="11">The sequence shown here is derived from an EMBL/GenBank/DDBJ whole genome shotgun (WGS) entry which is preliminary data.</text>
</comment>
<comment type="function">
    <text evidence="10">Catalyzes the reversible formation of acyl-phosphate (acyl-PO(4)) from acyl-[acyl-carrier-protein] (acyl-ACP). This enzyme utilizes acyl-ACP as fatty acyl donor, but not acyl-CoA.</text>
</comment>
<comment type="catalytic activity">
    <reaction evidence="1 10">
        <text>a fatty acyl-[ACP] + phosphate = an acyl phosphate + holo-[ACP]</text>
        <dbReference type="Rhea" id="RHEA:42292"/>
        <dbReference type="Rhea" id="RHEA-COMP:9685"/>
        <dbReference type="Rhea" id="RHEA-COMP:14125"/>
        <dbReference type="ChEBI" id="CHEBI:43474"/>
        <dbReference type="ChEBI" id="CHEBI:59918"/>
        <dbReference type="ChEBI" id="CHEBI:64479"/>
        <dbReference type="ChEBI" id="CHEBI:138651"/>
        <dbReference type="EC" id="2.3.1.274"/>
    </reaction>
</comment>
<dbReference type="HAMAP" id="MF_00019">
    <property type="entry name" value="PlsX"/>
    <property type="match status" value="1"/>
</dbReference>
<keyword evidence="3 10" id="KW-0444">Lipid biosynthesis</keyword>
<comment type="pathway">
    <text evidence="10">Lipid metabolism; phospholipid metabolism.</text>
</comment>
<dbReference type="InterPro" id="IPR012281">
    <property type="entry name" value="Phospholipid_synth_PlsX-like"/>
</dbReference>
<reference evidence="11 12" key="1">
    <citation type="submission" date="2017-11" db="EMBL/GenBank/DDBJ databases">
        <title>Genome sequence of Entomoplasma lucivorax PIPN-2 (ATCC 49196).</title>
        <authorList>
            <person name="Lo W.-S."/>
            <person name="Gasparich G.E."/>
            <person name="Kuo C.-H."/>
        </authorList>
    </citation>
    <scope>NUCLEOTIDE SEQUENCE [LARGE SCALE GENOMIC DNA]</scope>
    <source>
        <strain evidence="11 12">PIPN-2</strain>
    </source>
</reference>
<dbReference type="EMBL" id="PHNE01000006">
    <property type="protein sequence ID" value="PPE04076.1"/>
    <property type="molecule type" value="Genomic_DNA"/>
</dbReference>
<evidence type="ECO:0000256" key="10">
    <source>
        <dbReference type="HAMAP-Rule" id="MF_00019"/>
    </source>
</evidence>
<keyword evidence="12" id="KW-1185">Reference proteome</keyword>
<proteinExistence type="inferred from homology"/>
<evidence type="ECO:0000256" key="4">
    <source>
        <dbReference type="ARBA" id="ARBA00022679"/>
    </source>
</evidence>
<evidence type="ECO:0000256" key="8">
    <source>
        <dbReference type="ARBA" id="ARBA00024069"/>
    </source>
</evidence>
<keyword evidence="5 10" id="KW-0443">Lipid metabolism</keyword>
<comment type="subcellular location">
    <subcellularLocation>
        <location evidence="10">Cytoplasm</location>
    </subcellularLocation>
    <text evidence="10">Associated with the membrane possibly through PlsY.</text>
</comment>
<evidence type="ECO:0000256" key="7">
    <source>
        <dbReference type="ARBA" id="ARBA00023264"/>
    </source>
</evidence>
<evidence type="ECO:0000256" key="5">
    <source>
        <dbReference type="ARBA" id="ARBA00023098"/>
    </source>
</evidence>
<dbReference type="SUPFAM" id="SSF53659">
    <property type="entry name" value="Isocitrate/Isopropylmalate dehydrogenase-like"/>
    <property type="match status" value="1"/>
</dbReference>
<dbReference type="GO" id="GO:0043811">
    <property type="term" value="F:phosphate:acyl-[acyl carrier protein] acyltransferase activity"/>
    <property type="evidence" value="ECO:0007669"/>
    <property type="project" value="UniProtKB-UniRule"/>
</dbReference>
<dbReference type="EC" id="2.3.1.274" evidence="8 10"/>
<dbReference type="Proteomes" id="UP000237865">
    <property type="component" value="Unassembled WGS sequence"/>
</dbReference>
<name>A0A2S5R9S2_9MOLU</name>
<dbReference type="AlphaFoldDB" id="A0A2S5R9S2"/>
<dbReference type="RefSeq" id="WP_028127038.1">
    <property type="nucleotide sequence ID" value="NZ_PHNE01000006.1"/>
</dbReference>
<protein>
    <recommendedName>
        <fullName evidence="8 10">Phosphate acyltransferase</fullName>
        <ecNumber evidence="8 10">2.3.1.274</ecNumber>
    </recommendedName>
    <alternativeName>
        <fullName evidence="10">Acyl-ACP phosphotransacylase</fullName>
    </alternativeName>
    <alternativeName>
        <fullName evidence="10">Acyl-[acyl-carrier-protein]--phosphate acyltransferase</fullName>
    </alternativeName>
    <alternativeName>
        <fullName evidence="10">Phosphate-acyl-ACP acyltransferase</fullName>
    </alternativeName>
</protein>
<dbReference type="Gene3D" id="3.40.718.10">
    <property type="entry name" value="Isopropylmalate Dehydrogenase"/>
    <property type="match status" value="1"/>
</dbReference>
<sequence>MYKIAFDVMGSDLGPKIAVESALEFLKNKKDLMIVFVGDKTQIESVLKEEKNVDPSQYEIFSTTEVIDMHGSIFDVKRKKDASLVRALELVKDKQVHGMLTGGNSGAFLAGSHFILGELPGITRPGFMPTFPTAVEGKVTLFLDAGANNDNSAEDLYNYAKLATTYSKAVLGVKSPEVGLLNVGTEEGKGKDLQKDAWKLLTADKSLNYKGYIESREMLTGVVDIMVTDGFSGNIALKAMEGTSKLLLTTIKATVMKSFVAKMGALLMRGVFKEVKRKFDYKDHAGAILIGANGIVFKSHGSNDIQGFVSTLRMTYDAVKNDVLVKMKKEMGIQ</sequence>
<keyword evidence="4 10" id="KW-0808">Transferase</keyword>
<comment type="similarity">
    <text evidence="10">Belongs to the PlsX family.</text>
</comment>
<keyword evidence="6 10" id="KW-0594">Phospholipid biosynthesis</keyword>
<comment type="subunit">
    <text evidence="9 10">Homodimer. Probably interacts with PlsY.</text>
</comment>
<dbReference type="NCBIfam" id="TIGR00182">
    <property type="entry name" value="plsX"/>
    <property type="match status" value="1"/>
</dbReference>
<evidence type="ECO:0000256" key="1">
    <source>
        <dbReference type="ARBA" id="ARBA00001232"/>
    </source>
</evidence>
<evidence type="ECO:0000313" key="11">
    <source>
        <dbReference type="EMBL" id="PPE04076.1"/>
    </source>
</evidence>
<accession>A0A2S5R9S2</accession>
<dbReference type="STRING" id="1399797.GCA_000518285_01983"/>
<dbReference type="PANTHER" id="PTHR30100:SF1">
    <property type="entry name" value="PHOSPHATE ACYLTRANSFERASE"/>
    <property type="match status" value="1"/>
</dbReference>
<evidence type="ECO:0000256" key="6">
    <source>
        <dbReference type="ARBA" id="ARBA00023209"/>
    </source>
</evidence>
<dbReference type="Pfam" id="PF02504">
    <property type="entry name" value="FA_synthesis"/>
    <property type="match status" value="1"/>
</dbReference>
<dbReference type="PANTHER" id="PTHR30100">
    <property type="entry name" value="FATTY ACID/PHOSPHOLIPID SYNTHESIS PROTEIN PLSX"/>
    <property type="match status" value="1"/>
</dbReference>